<gene>
    <name evidence="2" type="ORF">LDJ82_03850</name>
</gene>
<organism evidence="2 3">
    <name type="scientific">Anaerococcus degeneri</name>
    <dbReference type="NCBI Taxonomy" id="361500"/>
    <lineage>
        <taxon>Bacteria</taxon>
        <taxon>Bacillati</taxon>
        <taxon>Bacillota</taxon>
        <taxon>Tissierellia</taxon>
        <taxon>Tissierellales</taxon>
        <taxon>Peptoniphilaceae</taxon>
        <taxon>Anaerococcus</taxon>
    </lineage>
</organism>
<protein>
    <recommendedName>
        <fullName evidence="4">Phage holin</fullName>
    </recommendedName>
</protein>
<comment type="caution">
    <text evidence="2">The sequence shown here is derived from an EMBL/GenBank/DDBJ whole genome shotgun (WGS) entry which is preliminary data.</text>
</comment>
<proteinExistence type="predicted"/>
<accession>A0ABS7YY79</accession>
<feature type="transmembrane region" description="Helical" evidence="1">
    <location>
        <begin position="6"/>
        <end position="28"/>
    </location>
</feature>
<keyword evidence="1" id="KW-0812">Transmembrane</keyword>
<sequence length="133" mass="14924">MENTLNTALTALIIAVVPILATFIANVLNYQAQKLKEENKGTKQEQLNKYIDLATKTIIDVVKAGAQKTVDTLKKNGQFTKEKQEEVFNEAKEEIIKILSEDTKKALEEAYGDVNAWLENTIEAEVKNLKLSK</sequence>
<dbReference type="Proteomes" id="UP001198374">
    <property type="component" value="Unassembled WGS sequence"/>
</dbReference>
<dbReference type="RefSeq" id="WP_209773539.1">
    <property type="nucleotide sequence ID" value="NZ_JAGGLO010000004.1"/>
</dbReference>
<evidence type="ECO:0000256" key="1">
    <source>
        <dbReference type="SAM" id="Phobius"/>
    </source>
</evidence>
<evidence type="ECO:0000313" key="2">
    <source>
        <dbReference type="EMBL" id="MCA2096044.1"/>
    </source>
</evidence>
<keyword evidence="3" id="KW-1185">Reference proteome</keyword>
<name>A0ABS7YY79_9FIRM</name>
<keyword evidence="1" id="KW-0472">Membrane</keyword>
<keyword evidence="1" id="KW-1133">Transmembrane helix</keyword>
<reference evidence="3" key="1">
    <citation type="submission" date="2023-07" db="EMBL/GenBank/DDBJ databases">
        <title>FDA dAtabase for Regulatory Grade micrObial Sequences (FDA-ARGOS): Supporting development and validation of Infectious Disease Dx tests.</title>
        <authorList>
            <person name="Sproer C."/>
            <person name="Gronow S."/>
            <person name="Severitt S."/>
            <person name="Schroder I."/>
            <person name="Tallon L."/>
            <person name="Sadzewicz L."/>
            <person name="Zhao X."/>
            <person name="Boylan J."/>
            <person name="Ott S."/>
            <person name="Bowen H."/>
            <person name="Vavikolanu K."/>
            <person name="Hazen T."/>
            <person name="Aluvathingal J."/>
            <person name="Nadendla S."/>
            <person name="Lowell S."/>
            <person name="Myers T."/>
            <person name="Yan Y."/>
        </authorList>
    </citation>
    <scope>NUCLEOTIDE SEQUENCE [LARGE SCALE GENOMIC DNA]</scope>
    <source>
        <strain evidence="3">FDAARGOS_1538</strain>
    </source>
</reference>
<evidence type="ECO:0000313" key="3">
    <source>
        <dbReference type="Proteomes" id="UP001198374"/>
    </source>
</evidence>
<evidence type="ECO:0008006" key="4">
    <source>
        <dbReference type="Google" id="ProtNLM"/>
    </source>
</evidence>
<dbReference type="EMBL" id="JAIWIY010000001">
    <property type="protein sequence ID" value="MCA2096044.1"/>
    <property type="molecule type" value="Genomic_DNA"/>
</dbReference>